<name>A0A9W7XB94_9POAL</name>
<reference evidence="2 3" key="1">
    <citation type="submission" date="2022-10" db="EMBL/GenBank/DDBJ databases">
        <title>WGS assembly of Paspalum vaginatum 540-79.</title>
        <authorList>
            <person name="Sun G."/>
            <person name="Wase N."/>
            <person name="Shu S."/>
            <person name="Jenkins J."/>
            <person name="Zhou B."/>
            <person name="Torres-Rodriguez J."/>
            <person name="Chen C."/>
            <person name="Sandor L."/>
            <person name="Plott C."/>
            <person name="Yoshinga Y."/>
            <person name="Daum C."/>
            <person name="Qi P."/>
            <person name="Barry K."/>
            <person name="Lipzen A."/>
            <person name="Berry L."/>
            <person name="Pedersen C."/>
            <person name="Gottilla T."/>
            <person name="Foltz A."/>
            <person name="Yu H."/>
            <person name="O'Malley R."/>
            <person name="Zhang C."/>
            <person name="Devos K."/>
            <person name="Sigmon B."/>
            <person name="Yu B."/>
            <person name="Obata T."/>
            <person name="Schmutz J."/>
            <person name="Schnable J."/>
        </authorList>
    </citation>
    <scope>NUCLEOTIDE SEQUENCE [LARGE SCALE GENOMIC DNA]</scope>
    <source>
        <strain evidence="3">cv. 540-79</strain>
    </source>
</reference>
<sequence>MDLKFSRASSSSGRQRPAVATSPPQVVAGRGLRMLSLGRLLDLVGAAAGSSCFPLLAVWLCSSWPSLSVLNTVVLDFSPRPTQPRLFPLSLVYDLMIPSVVPICVMG</sequence>
<comment type="caution">
    <text evidence="2">The sequence shown here is derived from an EMBL/GenBank/DDBJ whole genome shotgun (WGS) entry which is preliminary data.</text>
</comment>
<feature type="region of interest" description="Disordered" evidence="1">
    <location>
        <begin position="1"/>
        <end position="23"/>
    </location>
</feature>
<keyword evidence="3" id="KW-1185">Reference proteome</keyword>
<dbReference type="AlphaFoldDB" id="A0A9W7XB94"/>
<evidence type="ECO:0000256" key="1">
    <source>
        <dbReference type="SAM" id="MobiDB-lite"/>
    </source>
</evidence>
<protein>
    <submittedName>
        <fullName evidence="2">Uncharacterized protein</fullName>
    </submittedName>
</protein>
<accession>A0A9W7XB94</accession>
<dbReference type="Proteomes" id="UP001164776">
    <property type="component" value="Unassembled WGS sequence"/>
</dbReference>
<dbReference type="EMBL" id="MU629606">
    <property type="protein sequence ID" value="KAJ1255950.1"/>
    <property type="molecule type" value="Genomic_DNA"/>
</dbReference>
<organism evidence="2 3">
    <name type="scientific">Paspalum vaginatum</name>
    <name type="common">seashore paspalum</name>
    <dbReference type="NCBI Taxonomy" id="158149"/>
    <lineage>
        <taxon>Eukaryota</taxon>
        <taxon>Viridiplantae</taxon>
        <taxon>Streptophyta</taxon>
        <taxon>Embryophyta</taxon>
        <taxon>Tracheophyta</taxon>
        <taxon>Spermatophyta</taxon>
        <taxon>Magnoliopsida</taxon>
        <taxon>Liliopsida</taxon>
        <taxon>Poales</taxon>
        <taxon>Poaceae</taxon>
        <taxon>PACMAD clade</taxon>
        <taxon>Panicoideae</taxon>
        <taxon>Andropogonodae</taxon>
        <taxon>Paspaleae</taxon>
        <taxon>Paspalinae</taxon>
        <taxon>Paspalum</taxon>
    </lineage>
</organism>
<gene>
    <name evidence="2" type="ORF">BS78_K129300</name>
</gene>
<evidence type="ECO:0000313" key="2">
    <source>
        <dbReference type="EMBL" id="KAJ1255950.1"/>
    </source>
</evidence>
<proteinExistence type="predicted"/>
<evidence type="ECO:0000313" key="3">
    <source>
        <dbReference type="Proteomes" id="UP001164776"/>
    </source>
</evidence>